<keyword evidence="1" id="KW-1185">Reference proteome</keyword>
<dbReference type="InterPro" id="IPR045860">
    <property type="entry name" value="Snake_toxin-like_sf"/>
</dbReference>
<protein>
    <submittedName>
        <fullName evidence="2">Activin_recp domain-containing protein</fullName>
    </submittedName>
</protein>
<proteinExistence type="predicted"/>
<evidence type="ECO:0000313" key="1">
    <source>
        <dbReference type="Proteomes" id="UP000095287"/>
    </source>
</evidence>
<accession>A0A1I7Z5K7</accession>
<dbReference type="AlphaFoldDB" id="A0A1I7Z5K7"/>
<sequence>MFSKEPADPIVFASDTESTAGVVCHGIHSRCHRRPKGHCCADAVLCHLCDSIEGNCIGASCEGTACIKRVAFDDGTLRVAKMCQLSGADIVLEQCNQVPLWQGRFGVECICQSDWCNVAATITSKSLSVAILITLLGALFG</sequence>
<name>A0A1I7Z5K7_9BILA</name>
<dbReference type="WBParaSite" id="L893_g22821.t1">
    <property type="protein sequence ID" value="L893_g22821.t1"/>
    <property type="gene ID" value="L893_g22821"/>
</dbReference>
<organism evidence="1 2">
    <name type="scientific">Steinernema glaseri</name>
    <dbReference type="NCBI Taxonomy" id="37863"/>
    <lineage>
        <taxon>Eukaryota</taxon>
        <taxon>Metazoa</taxon>
        <taxon>Ecdysozoa</taxon>
        <taxon>Nematoda</taxon>
        <taxon>Chromadorea</taxon>
        <taxon>Rhabditida</taxon>
        <taxon>Tylenchina</taxon>
        <taxon>Panagrolaimomorpha</taxon>
        <taxon>Strongyloidoidea</taxon>
        <taxon>Steinernematidae</taxon>
        <taxon>Steinernema</taxon>
    </lineage>
</organism>
<evidence type="ECO:0000313" key="2">
    <source>
        <dbReference type="WBParaSite" id="L893_g22821.t1"/>
    </source>
</evidence>
<reference evidence="2" key="1">
    <citation type="submission" date="2016-11" db="UniProtKB">
        <authorList>
            <consortium name="WormBaseParasite"/>
        </authorList>
    </citation>
    <scope>IDENTIFICATION</scope>
</reference>
<dbReference type="Proteomes" id="UP000095287">
    <property type="component" value="Unplaced"/>
</dbReference>
<dbReference type="SUPFAM" id="SSF57302">
    <property type="entry name" value="Snake toxin-like"/>
    <property type="match status" value="1"/>
</dbReference>